<organism evidence="2 3">
    <name type="scientific">Pleuronectes platessa</name>
    <name type="common">European plaice</name>
    <dbReference type="NCBI Taxonomy" id="8262"/>
    <lineage>
        <taxon>Eukaryota</taxon>
        <taxon>Metazoa</taxon>
        <taxon>Chordata</taxon>
        <taxon>Craniata</taxon>
        <taxon>Vertebrata</taxon>
        <taxon>Euteleostomi</taxon>
        <taxon>Actinopterygii</taxon>
        <taxon>Neopterygii</taxon>
        <taxon>Teleostei</taxon>
        <taxon>Neoteleostei</taxon>
        <taxon>Acanthomorphata</taxon>
        <taxon>Carangaria</taxon>
        <taxon>Pleuronectiformes</taxon>
        <taxon>Pleuronectoidei</taxon>
        <taxon>Pleuronectidae</taxon>
        <taxon>Pleuronectes</taxon>
    </lineage>
</organism>
<gene>
    <name evidence="2" type="ORF">PLEPLA_LOCUS48910</name>
</gene>
<feature type="compositionally biased region" description="Polar residues" evidence="1">
    <location>
        <begin position="11"/>
        <end position="29"/>
    </location>
</feature>
<evidence type="ECO:0000256" key="1">
    <source>
        <dbReference type="SAM" id="MobiDB-lite"/>
    </source>
</evidence>
<feature type="region of interest" description="Disordered" evidence="1">
    <location>
        <begin position="325"/>
        <end position="349"/>
    </location>
</feature>
<name>A0A9N7W5U5_PLEPL</name>
<protein>
    <submittedName>
        <fullName evidence="2">Uncharacterized protein</fullName>
    </submittedName>
</protein>
<dbReference type="EMBL" id="CADEAL010004504">
    <property type="protein sequence ID" value="CAB1461035.1"/>
    <property type="molecule type" value="Genomic_DNA"/>
</dbReference>
<reference evidence="2" key="1">
    <citation type="submission" date="2020-03" db="EMBL/GenBank/DDBJ databases">
        <authorList>
            <person name="Weist P."/>
        </authorList>
    </citation>
    <scope>NUCLEOTIDE SEQUENCE</scope>
</reference>
<feature type="region of interest" description="Disordered" evidence="1">
    <location>
        <begin position="11"/>
        <end position="76"/>
    </location>
</feature>
<proteinExistence type="predicted"/>
<sequence>MTCQAVPLQAQSMLSNHPDQTPLQSSVTVHRQPPGPITSHHRGPGPPPVPNANATQGPPPAPRSAHMTQNPPHWIQHRDPRCAIHKPQSMVRPQRPWICGEAPVHLRIALCCAERLGASASGVNQASRCSGELQTGILHGVRHCVQGVKGVVDSCTARLHTLSLNQPVDSDSSGLLAALDETGSGFMNNFMSALVEDLIFRRTYPGTYHVWGGDLVEEETGLRYEPQHPSQLEAAARARWVLSSGCWLHVSGSLLVDLSVFVYAVLHVVAHPGSSGDLAEKQSLRSGGSLLVDLSVFVYAVLHVVAHPGSSGDLAEKQSLRSGHGVSELSAHTASPVMPGRRSGGGGGGERAAPYNFCGPYRFAPRTLSCTNR</sequence>
<accession>A0A9N7W5U5</accession>
<evidence type="ECO:0000313" key="2">
    <source>
        <dbReference type="EMBL" id="CAB1461035.1"/>
    </source>
</evidence>
<keyword evidence="3" id="KW-1185">Reference proteome</keyword>
<comment type="caution">
    <text evidence="2">The sequence shown here is derived from an EMBL/GenBank/DDBJ whole genome shotgun (WGS) entry which is preliminary data.</text>
</comment>
<dbReference type="AlphaFoldDB" id="A0A9N7W5U5"/>
<dbReference type="Proteomes" id="UP001153269">
    <property type="component" value="Unassembled WGS sequence"/>
</dbReference>
<evidence type="ECO:0000313" key="3">
    <source>
        <dbReference type="Proteomes" id="UP001153269"/>
    </source>
</evidence>